<comment type="caution">
    <text evidence="2">The sequence shown here is derived from an EMBL/GenBank/DDBJ whole genome shotgun (WGS) entry which is preliminary data.</text>
</comment>
<sequence length="185" mass="21965">MGQMAPEIQVFFNQAKQENYLIPVSSQAMDVEENEENLNDFNPTQRISIEMLLVDEWINTDSDISQKDVYDYFNNLQLQIVEKNNQKIKKLKKDLSEQKQAKLQKSNRISIFGNKFRSCSNNEDYQRDQDIINQVDYQVKNDQILQNLQEIKGTSNQIVGESFYLPVQKEYLYFVQYEQHKQSQF</sequence>
<feature type="coiled-coil region" evidence="1">
    <location>
        <begin position="78"/>
        <end position="108"/>
    </location>
</feature>
<protein>
    <submittedName>
        <fullName evidence="2">Uncharacterized protein</fullName>
    </submittedName>
</protein>
<gene>
    <name evidence="2" type="ORF">PPERSA_02899</name>
</gene>
<evidence type="ECO:0000256" key="1">
    <source>
        <dbReference type="SAM" id="Coils"/>
    </source>
</evidence>
<organism evidence="2 3">
    <name type="scientific">Pseudocohnilembus persalinus</name>
    <name type="common">Ciliate</name>
    <dbReference type="NCBI Taxonomy" id="266149"/>
    <lineage>
        <taxon>Eukaryota</taxon>
        <taxon>Sar</taxon>
        <taxon>Alveolata</taxon>
        <taxon>Ciliophora</taxon>
        <taxon>Intramacronucleata</taxon>
        <taxon>Oligohymenophorea</taxon>
        <taxon>Scuticociliatia</taxon>
        <taxon>Philasterida</taxon>
        <taxon>Pseudocohnilembidae</taxon>
        <taxon>Pseudocohnilembus</taxon>
    </lineage>
</organism>
<evidence type="ECO:0000313" key="2">
    <source>
        <dbReference type="EMBL" id="KRX03520.1"/>
    </source>
</evidence>
<dbReference type="AlphaFoldDB" id="A0A0V0QNI4"/>
<dbReference type="Proteomes" id="UP000054937">
    <property type="component" value="Unassembled WGS sequence"/>
</dbReference>
<proteinExistence type="predicted"/>
<accession>A0A0V0QNI4</accession>
<dbReference type="EMBL" id="LDAU01000131">
    <property type="protein sequence ID" value="KRX03520.1"/>
    <property type="molecule type" value="Genomic_DNA"/>
</dbReference>
<keyword evidence="1" id="KW-0175">Coiled coil</keyword>
<name>A0A0V0QNI4_PSEPJ</name>
<dbReference type="InParanoid" id="A0A0V0QNI4"/>
<reference evidence="2 3" key="1">
    <citation type="journal article" date="2015" name="Sci. Rep.">
        <title>Genome of the facultative scuticociliatosis pathogen Pseudocohnilembus persalinus provides insight into its virulence through horizontal gene transfer.</title>
        <authorList>
            <person name="Xiong J."/>
            <person name="Wang G."/>
            <person name="Cheng J."/>
            <person name="Tian M."/>
            <person name="Pan X."/>
            <person name="Warren A."/>
            <person name="Jiang C."/>
            <person name="Yuan D."/>
            <person name="Miao W."/>
        </authorList>
    </citation>
    <scope>NUCLEOTIDE SEQUENCE [LARGE SCALE GENOMIC DNA]</scope>
    <source>
        <strain evidence="2">36N120E</strain>
    </source>
</reference>
<evidence type="ECO:0000313" key="3">
    <source>
        <dbReference type="Proteomes" id="UP000054937"/>
    </source>
</evidence>
<keyword evidence="3" id="KW-1185">Reference proteome</keyword>